<dbReference type="Gene3D" id="1.10.510.10">
    <property type="entry name" value="Transferase(Phosphotransferase) domain 1"/>
    <property type="match status" value="1"/>
</dbReference>
<dbReference type="AlphaFoldDB" id="G4RJB3"/>
<keyword evidence="6" id="KW-1185">Reference proteome</keyword>
<evidence type="ECO:0000313" key="3">
    <source>
        <dbReference type="EMBL" id="AIR74909.1"/>
    </source>
</evidence>
<dbReference type="InterPro" id="IPR050154">
    <property type="entry name" value="UbiB_kinase"/>
</dbReference>
<feature type="domain" description="Protein kinase" evidence="2">
    <location>
        <begin position="136"/>
        <end position="498"/>
    </location>
</feature>
<dbReference type="EMBL" id="CP012159">
    <property type="protein sequence ID" value="AKT38852.1"/>
    <property type="molecule type" value="Genomic_DNA"/>
</dbReference>
<sequence>MQKKSLIPTPLIPNQPRKAIEIVEPSLPTRQRLFQILSFFFGLAGGAIVARLWPSLAPVHADPEKYALRVRLFMESMGGLWVKVGQILAMRRDLFSEAFCNELSRLQNRAHGFPAHYARSIIEEELGAPIDSIFVEFDDRPLAAASVGQAHRARLKDNGVEVVVKVQRPNAKASFEKDFVLLRRLVRFLTFIRFSPESRWSEMYTEVESAILEELDYRQEATSLRRMRKNLRDHKIYVPKVFLSFCTDRVLVMEMVHGVYMSEYIQTVVANPDRARAWLKENQISASRLGKRLWFSYLRQLFEDNLYHCDLHPGNILVMRKGRITLIDFGSVATSDRSQLEKFRLLYKAMGDKDFRKVAEMFLLLAPPLPNKDLTEAKEDVVRLFREFESLVKVKALPYHQKSLSRLLGDTANVLASHGVPAAWDFLRVTRSSTTLDASLMFLVPDIDFLKIAQQHVRSESGRQQNKKRSDPKLVRAQLANMAEQGGMLTKFAENAYFEGEYLRQRALPFEGYISKATHVGFTVFHLLARAALLSALVLIVGYAHQHFDAFGALRGQWVYAQLERIPRLSSTFWLLCTFVALYTVHEFTLMRGIFEEPEPTRPEGDRR</sequence>
<dbReference type="PANTHER" id="PTHR10566:SF113">
    <property type="entry name" value="PROTEIN ACTIVITY OF BC1 COMPLEX KINASE 7, CHLOROPLASTIC"/>
    <property type="match status" value="1"/>
</dbReference>
<dbReference type="InterPro" id="IPR000719">
    <property type="entry name" value="Prot_kinase_dom"/>
</dbReference>
<evidence type="ECO:0000256" key="1">
    <source>
        <dbReference type="ARBA" id="ARBA00009670"/>
    </source>
</evidence>
<dbReference type="GO" id="GO:0004672">
    <property type="term" value="F:protein kinase activity"/>
    <property type="evidence" value="ECO:0007669"/>
    <property type="project" value="InterPro"/>
</dbReference>
<dbReference type="KEGG" id="ccro:CMC5_029980"/>
<dbReference type="InterPro" id="IPR004147">
    <property type="entry name" value="ABC1_dom"/>
</dbReference>
<reference evidence="5" key="1">
    <citation type="submission" date="2009-09" db="EMBL/GenBank/DDBJ databases">
        <title>Isolation and Characterization of the Crocacin Biosynthetic Gene Cluster from Chondromyces crocatus Cmc5.</title>
        <authorList>
            <person name="Rachid S."/>
        </authorList>
    </citation>
    <scope>NUCLEOTIDE SEQUENCE</scope>
    <source>
        <strain evidence="5">Cmc5</strain>
    </source>
</reference>
<organism evidence="5">
    <name type="scientific">Chondromyces crocatus</name>
    <dbReference type="NCBI Taxonomy" id="52"/>
    <lineage>
        <taxon>Bacteria</taxon>
        <taxon>Pseudomonadati</taxon>
        <taxon>Myxococcota</taxon>
        <taxon>Polyangia</taxon>
        <taxon>Polyangiales</taxon>
        <taxon>Polyangiaceae</taxon>
        <taxon>Chondromyces</taxon>
    </lineage>
</organism>
<dbReference type="CDD" id="cd05121">
    <property type="entry name" value="ABC1_ADCK3-like"/>
    <property type="match status" value="1"/>
</dbReference>
<comment type="similarity">
    <text evidence="1">Belongs to the protein kinase superfamily. ADCK protein kinase family.</text>
</comment>
<evidence type="ECO:0000313" key="4">
    <source>
        <dbReference type="EMBL" id="AKT38852.1"/>
    </source>
</evidence>
<dbReference type="OrthoDB" id="9795390at2"/>
<reference evidence="3" key="2">
    <citation type="journal article" date="2014" name="Chem. Biol.">
        <title>Biosynthesis of crocacin involves an unusual hydrolytic release domain showing similarity to condensation domains.</title>
        <authorList>
            <person name="Muller S."/>
            <person name="Rachid S."/>
            <person name="Hoffmann T."/>
            <person name="Surup F."/>
            <person name="Volz C."/>
            <person name="Zaburannyi N."/>
            <person name="Muller R."/>
        </authorList>
    </citation>
    <scope>NUCLEOTIDE SEQUENCE</scope>
    <source>
        <strain evidence="3">Cm c5</strain>
    </source>
</reference>
<accession>G4RJB3</accession>
<evidence type="ECO:0000313" key="6">
    <source>
        <dbReference type="Proteomes" id="UP000067626"/>
    </source>
</evidence>
<dbReference type="Pfam" id="PF03109">
    <property type="entry name" value="ABC1"/>
    <property type="match status" value="1"/>
</dbReference>
<evidence type="ECO:0000313" key="5">
    <source>
        <dbReference type="EMBL" id="CBD77728.1"/>
    </source>
</evidence>
<dbReference type="EMBL" id="FN547928">
    <property type="protein sequence ID" value="CBD77728.1"/>
    <property type="molecule type" value="Genomic_DNA"/>
</dbReference>
<dbReference type="InterPro" id="IPR011009">
    <property type="entry name" value="Kinase-like_dom_sf"/>
</dbReference>
<name>G4RJB3_CHOCO</name>
<dbReference type="SUPFAM" id="SSF56112">
    <property type="entry name" value="Protein kinase-like (PK-like)"/>
    <property type="match status" value="1"/>
</dbReference>
<dbReference type="Proteomes" id="UP000067626">
    <property type="component" value="Chromosome"/>
</dbReference>
<dbReference type="STRING" id="52.CMC5_029980"/>
<reference evidence="4 6" key="3">
    <citation type="submission" date="2015-07" db="EMBL/GenBank/DDBJ databases">
        <title>Genome analysis of myxobacterium Chondromyces crocatus Cm c5 reveals a high potential for natural compound synthesis and the genetic basis for the loss of fruiting body formation.</title>
        <authorList>
            <person name="Zaburannyi N."/>
            <person name="Bunk B."/>
            <person name="Maier J."/>
            <person name="Overmann J."/>
            <person name="Mueller R."/>
        </authorList>
    </citation>
    <scope>NUCLEOTIDE SEQUENCE [LARGE SCALE GENOMIC DNA]</scope>
    <source>
        <strain evidence="4 6">Cm c5</strain>
    </source>
</reference>
<dbReference type="EMBL" id="KJ868728">
    <property type="protein sequence ID" value="AIR74909.1"/>
    <property type="molecule type" value="Genomic_DNA"/>
</dbReference>
<dbReference type="PROSITE" id="PS50011">
    <property type="entry name" value="PROTEIN_KINASE_DOM"/>
    <property type="match status" value="1"/>
</dbReference>
<evidence type="ECO:0000259" key="2">
    <source>
        <dbReference type="PROSITE" id="PS50011"/>
    </source>
</evidence>
<dbReference type="PANTHER" id="PTHR10566">
    <property type="entry name" value="CHAPERONE-ACTIVITY OF BC1 COMPLEX CABC1 -RELATED"/>
    <property type="match status" value="1"/>
</dbReference>
<dbReference type="GO" id="GO:0005524">
    <property type="term" value="F:ATP binding"/>
    <property type="evidence" value="ECO:0007669"/>
    <property type="project" value="InterPro"/>
</dbReference>
<gene>
    <name evidence="4" type="ORF">CMC5_029980</name>
</gene>
<proteinExistence type="inferred from homology"/>
<protein>
    <submittedName>
        <fullName evidence="3">ABC-1 domain protein</fullName>
    </submittedName>
</protein>